<organism evidence="1 2">
    <name type="scientific">Antarcticibacterium flavum</name>
    <dbReference type="NCBI Taxonomy" id="2058175"/>
    <lineage>
        <taxon>Bacteria</taxon>
        <taxon>Pseudomonadati</taxon>
        <taxon>Bacteroidota</taxon>
        <taxon>Flavobacteriia</taxon>
        <taxon>Flavobacteriales</taxon>
        <taxon>Flavobacteriaceae</taxon>
        <taxon>Antarcticibacterium</taxon>
    </lineage>
</organism>
<sequence>MKIILFLFLAFLFIHPVKGQTGRDIFLYETTFYFDQNGSPLTEAEFQNALKENPAEFHMWDQIENDSVRVSRLIPKKEKLKVSYPDVFKSVEKITGSSLAGNPVIIIFYDYTNDLCSPASSFNNWDTLRIRKDKRAADNLKRRIQQQYPNVIAYHFFEPGITIEPSQLHKEYFFLDRDHYFRKGLFKTQASCGSIAIIKPGGATIIHHGETAVPVITSSLFE</sequence>
<dbReference type="KEGG" id="afla:FHG64_05275"/>
<keyword evidence="2" id="KW-1185">Reference proteome</keyword>
<accession>A0A5B7X0J6</accession>
<reference evidence="1 2" key="1">
    <citation type="submission" date="2019-06" db="EMBL/GenBank/DDBJ databases">
        <title>Complete genome sequence of Antarcticibacterium flavum KCTC 52984T from an Antarctic marine sediment.</title>
        <authorList>
            <person name="Lee Y.M."/>
            <person name="Shin S.C."/>
        </authorList>
    </citation>
    <scope>NUCLEOTIDE SEQUENCE [LARGE SCALE GENOMIC DNA]</scope>
    <source>
        <strain evidence="1 2">KCTC 52984</strain>
    </source>
</reference>
<evidence type="ECO:0000313" key="1">
    <source>
        <dbReference type="EMBL" id="QCY68857.1"/>
    </source>
</evidence>
<protein>
    <submittedName>
        <fullName evidence="1">Uncharacterized protein</fullName>
    </submittedName>
</protein>
<dbReference type="RefSeq" id="WP_139065442.1">
    <property type="nucleotide sequence ID" value="NZ_CP040812.1"/>
</dbReference>
<dbReference type="Proteomes" id="UP000309016">
    <property type="component" value="Chromosome"/>
</dbReference>
<name>A0A5B7X0J6_9FLAO</name>
<dbReference type="AlphaFoldDB" id="A0A5B7X0J6"/>
<dbReference type="OrthoDB" id="1445822at2"/>
<evidence type="ECO:0000313" key="2">
    <source>
        <dbReference type="Proteomes" id="UP000309016"/>
    </source>
</evidence>
<proteinExistence type="predicted"/>
<dbReference type="EMBL" id="CP040812">
    <property type="protein sequence ID" value="QCY68857.1"/>
    <property type="molecule type" value="Genomic_DNA"/>
</dbReference>
<gene>
    <name evidence="1" type="ORF">FHG64_05275</name>
</gene>